<name>A0ABN4YEE5_9GAMM</name>
<dbReference type="SMART" id="SM00014">
    <property type="entry name" value="acidPPc"/>
    <property type="match status" value="1"/>
</dbReference>
<evidence type="ECO:0000313" key="3">
    <source>
        <dbReference type="EMBL" id="ARD21395.1"/>
    </source>
</evidence>
<dbReference type="InterPro" id="IPR036938">
    <property type="entry name" value="PAP2/HPO_sf"/>
</dbReference>
<accession>A0ABN4YEE5</accession>
<keyword evidence="1" id="KW-0812">Transmembrane</keyword>
<feature type="domain" description="Phosphatidic acid phosphatase type 2/haloperoxidase" evidence="2">
    <location>
        <begin position="74"/>
        <end position="194"/>
    </location>
</feature>
<gene>
    <name evidence="3" type="ORF">SJ2017_1064</name>
</gene>
<feature type="transmembrane region" description="Helical" evidence="1">
    <location>
        <begin position="76"/>
        <end position="98"/>
    </location>
</feature>
<reference evidence="3 4" key="1">
    <citation type="submission" date="2017-03" db="EMBL/GenBank/DDBJ databases">
        <title>Genome sequencing of Shewanella japonica KCTC 22435.</title>
        <authorList>
            <person name="Kim K.M."/>
        </authorList>
    </citation>
    <scope>NUCLEOTIDE SEQUENCE [LARGE SCALE GENOMIC DNA]</scope>
    <source>
        <strain evidence="3 4">KCTC 22435</strain>
    </source>
</reference>
<dbReference type="Pfam" id="PF01569">
    <property type="entry name" value="PAP2"/>
    <property type="match status" value="1"/>
</dbReference>
<dbReference type="Proteomes" id="UP000191820">
    <property type="component" value="Chromosome"/>
</dbReference>
<dbReference type="EMBL" id="CP020472">
    <property type="protein sequence ID" value="ARD21395.1"/>
    <property type="molecule type" value="Genomic_DNA"/>
</dbReference>
<evidence type="ECO:0000259" key="2">
    <source>
        <dbReference type="SMART" id="SM00014"/>
    </source>
</evidence>
<feature type="transmembrane region" description="Helical" evidence="1">
    <location>
        <begin position="118"/>
        <end position="143"/>
    </location>
</feature>
<feature type="transmembrane region" description="Helical" evidence="1">
    <location>
        <begin position="155"/>
        <end position="173"/>
    </location>
</feature>
<protein>
    <recommendedName>
        <fullName evidence="2">Phosphatidic acid phosphatase type 2/haloperoxidase domain-containing protein</fullName>
    </recommendedName>
</protein>
<organism evidence="3 4">
    <name type="scientific">Shewanella japonica</name>
    <dbReference type="NCBI Taxonomy" id="93973"/>
    <lineage>
        <taxon>Bacteria</taxon>
        <taxon>Pseudomonadati</taxon>
        <taxon>Pseudomonadota</taxon>
        <taxon>Gammaproteobacteria</taxon>
        <taxon>Alteromonadales</taxon>
        <taxon>Shewanellaceae</taxon>
        <taxon>Shewanella</taxon>
    </lineage>
</organism>
<keyword evidence="4" id="KW-1185">Reference proteome</keyword>
<keyword evidence="1" id="KW-1133">Transmembrane helix</keyword>
<feature type="transmembrane region" description="Helical" evidence="1">
    <location>
        <begin position="179"/>
        <end position="198"/>
    </location>
</feature>
<dbReference type="SUPFAM" id="SSF48317">
    <property type="entry name" value="Acid phosphatase/Vanadium-dependent haloperoxidase"/>
    <property type="match status" value="1"/>
</dbReference>
<keyword evidence="1" id="KW-0472">Membrane</keyword>
<evidence type="ECO:0000313" key="4">
    <source>
        <dbReference type="Proteomes" id="UP000191820"/>
    </source>
</evidence>
<sequence>MLLGVLFCITYFDRPLAEYIHHVMHVKIASFAYSSQTHAVLESLSKSPLVLEILAFIIVMLSLIKPYQLRLYHLRNIILLVAINATIIRVSAKIVFGRTWPETWTNNNLSWISHGVEAFYPFSLSAGFHSFPSGHTLLTFTFASLFWQCFPRFKLIWIFAMLAVVLGQLLQNYHYLGDILAGATLGLLVSQLSINYYCHNKNFRHKKGPFNRS</sequence>
<dbReference type="InterPro" id="IPR000326">
    <property type="entry name" value="PAP2/HPO"/>
</dbReference>
<feature type="transmembrane region" description="Helical" evidence="1">
    <location>
        <begin position="47"/>
        <end position="64"/>
    </location>
</feature>
<proteinExistence type="predicted"/>
<dbReference type="Gene3D" id="1.20.144.10">
    <property type="entry name" value="Phosphatidic acid phosphatase type 2/haloperoxidase"/>
    <property type="match status" value="1"/>
</dbReference>
<evidence type="ECO:0000256" key="1">
    <source>
        <dbReference type="SAM" id="Phobius"/>
    </source>
</evidence>